<reference evidence="2" key="1">
    <citation type="submission" date="2016-11" db="UniProtKB">
        <authorList>
            <consortium name="WormBaseParasite"/>
        </authorList>
    </citation>
    <scope>IDENTIFICATION</scope>
</reference>
<evidence type="ECO:0000313" key="2">
    <source>
        <dbReference type="WBParaSite" id="L893_g11257.t1"/>
    </source>
</evidence>
<keyword evidence="1" id="KW-1185">Reference proteome</keyword>
<dbReference type="Proteomes" id="UP000095287">
    <property type="component" value="Unplaced"/>
</dbReference>
<organism evidence="1 2">
    <name type="scientific">Steinernema glaseri</name>
    <dbReference type="NCBI Taxonomy" id="37863"/>
    <lineage>
        <taxon>Eukaryota</taxon>
        <taxon>Metazoa</taxon>
        <taxon>Ecdysozoa</taxon>
        <taxon>Nematoda</taxon>
        <taxon>Chromadorea</taxon>
        <taxon>Rhabditida</taxon>
        <taxon>Tylenchina</taxon>
        <taxon>Panagrolaimomorpha</taxon>
        <taxon>Strongyloidoidea</taxon>
        <taxon>Steinernematidae</taxon>
        <taxon>Steinernema</taxon>
    </lineage>
</organism>
<name>A0A1I7Y018_9BILA</name>
<dbReference type="AlphaFoldDB" id="A0A1I7Y018"/>
<accession>A0A1I7Y018</accession>
<evidence type="ECO:0000313" key="1">
    <source>
        <dbReference type="Proteomes" id="UP000095287"/>
    </source>
</evidence>
<dbReference type="WBParaSite" id="L893_g11257.t1">
    <property type="protein sequence ID" value="L893_g11257.t1"/>
    <property type="gene ID" value="L893_g11257"/>
</dbReference>
<proteinExistence type="predicted"/>
<sequence>MPDSQEDLGEDVRACDEELKHLFNYQDRLTNYQVKHIPKRWRYCGVQEALKPSRPTVRANAISKTISRVAGGFCFPATSPTEVAPVVLRGVGST</sequence>
<protein>
    <submittedName>
        <fullName evidence="2">Uncharacterized protein</fullName>
    </submittedName>
</protein>